<name>A0A318YA98_ASPNB</name>
<dbReference type="Proteomes" id="UP000247647">
    <property type="component" value="Unassembled WGS sequence"/>
</dbReference>
<reference evidence="1" key="1">
    <citation type="submission" date="2016-12" db="EMBL/GenBank/DDBJ databases">
        <title>The genomes of Aspergillus section Nigri reveals drivers in fungal speciation.</title>
        <authorList>
            <consortium name="DOE Joint Genome Institute"/>
            <person name="Vesth T.C."/>
            <person name="Nybo J."/>
            <person name="Theobald S."/>
            <person name="Brandl J."/>
            <person name="Frisvad J.C."/>
            <person name="Nielsen K.F."/>
            <person name="Lyhne E.K."/>
            <person name="Kogle M.E."/>
            <person name="Kuo A."/>
            <person name="Riley R."/>
            <person name="Clum A."/>
            <person name="Nolan M."/>
            <person name="Lipzen A."/>
            <person name="Salamov A."/>
            <person name="Henrissat B."/>
            <person name="Wiebenga A."/>
            <person name="De Vries R.P."/>
            <person name="Grigoriev I.V."/>
            <person name="Mortensen U.H."/>
            <person name="Andersen M.R."/>
            <person name="Baker S.E."/>
        </authorList>
    </citation>
    <scope>NUCLEOTIDE SEQUENCE [LARGE SCALE GENOMIC DNA]</scope>
    <source>
        <strain evidence="1">CBS 115656</strain>
    </source>
</reference>
<evidence type="ECO:0000313" key="2">
    <source>
        <dbReference type="Proteomes" id="UP000247647"/>
    </source>
</evidence>
<keyword evidence="2" id="KW-1185">Reference proteome</keyword>
<dbReference type="GeneID" id="37129335"/>
<protein>
    <submittedName>
        <fullName evidence="1">Uncharacterized protein</fullName>
    </submittedName>
</protein>
<sequence>MAGLKECQCDLGYWYYFPLNDQEDIQGAWIRNFHEYQEESESEEAEDLEEIDALILQTSLGRSVTFGPVFPLMYIECGVYTPMFKAEDGPVTGIFHDGLDPRNSGILLCGVTCDSSRSCQTPVFVPLRDTLAFPDKNPDDVCRNRLKPYRPCLGMLMFYDDGHVECSGQIRWDYGLEEEICAPIIVVRGVADGNNYIKDIQGGKGNVESTGYPSSSQILPAKGILAWWFNETDVRLAIYRD</sequence>
<proteinExistence type="predicted"/>
<dbReference type="OrthoDB" id="5153231at2759"/>
<evidence type="ECO:0000313" key="1">
    <source>
        <dbReference type="EMBL" id="PYH31265.1"/>
    </source>
</evidence>
<organism evidence="1 2">
    <name type="scientific">Aspergillus neoniger (strain CBS 115656)</name>
    <dbReference type="NCBI Taxonomy" id="1448310"/>
    <lineage>
        <taxon>Eukaryota</taxon>
        <taxon>Fungi</taxon>
        <taxon>Dikarya</taxon>
        <taxon>Ascomycota</taxon>
        <taxon>Pezizomycotina</taxon>
        <taxon>Eurotiomycetes</taxon>
        <taxon>Eurotiomycetidae</taxon>
        <taxon>Eurotiales</taxon>
        <taxon>Aspergillaceae</taxon>
        <taxon>Aspergillus</taxon>
        <taxon>Aspergillus subgen. Circumdati</taxon>
    </lineage>
</organism>
<dbReference type="RefSeq" id="XP_025476743.1">
    <property type="nucleotide sequence ID" value="XM_025626879.1"/>
</dbReference>
<dbReference type="AlphaFoldDB" id="A0A318YA98"/>
<gene>
    <name evidence="1" type="ORF">BO87DRAFT_418328</name>
</gene>
<accession>A0A318YA98</accession>
<dbReference type="EMBL" id="KZ821474">
    <property type="protein sequence ID" value="PYH31265.1"/>
    <property type="molecule type" value="Genomic_DNA"/>
</dbReference>